<accession>J3P101</accession>
<dbReference type="InterPro" id="IPR020846">
    <property type="entry name" value="MFS_dom"/>
</dbReference>
<evidence type="ECO:0000256" key="5">
    <source>
        <dbReference type="SAM" id="MobiDB-lite"/>
    </source>
</evidence>
<dbReference type="PRINTS" id="PR01036">
    <property type="entry name" value="TCRTETB"/>
</dbReference>
<evidence type="ECO:0000256" key="2">
    <source>
        <dbReference type="ARBA" id="ARBA00022692"/>
    </source>
</evidence>
<dbReference type="GeneID" id="20347655"/>
<feature type="transmembrane region" description="Helical" evidence="6">
    <location>
        <begin position="521"/>
        <end position="540"/>
    </location>
</feature>
<dbReference type="HOGENOM" id="CLU_000960_22_0_1"/>
<proteinExistence type="predicted"/>
<dbReference type="InterPro" id="IPR011701">
    <property type="entry name" value="MFS"/>
</dbReference>
<dbReference type="RefSeq" id="XP_009223285.1">
    <property type="nucleotide sequence ID" value="XM_009225021.1"/>
</dbReference>
<dbReference type="InterPro" id="IPR036259">
    <property type="entry name" value="MFS_trans_sf"/>
</dbReference>
<evidence type="ECO:0000256" key="6">
    <source>
        <dbReference type="SAM" id="Phobius"/>
    </source>
</evidence>
<dbReference type="Pfam" id="PF07690">
    <property type="entry name" value="MFS_1"/>
    <property type="match status" value="1"/>
</dbReference>
<sequence length="572" mass="60128">MGLPPNAKAEAVAGTAPTATASLDGLEVPGQPQPRDEFKPGLTFYGAFGSLLIVNLAAALDATSLSVALPIISKDLGGTAIEAFWSGTSFLLTNTVFQLTFASASHTFGRKALVMLSLLLFTAGSLVAALAPGFPALLAGRAVQGAGVGGIISLTEVVITDLVPLRERGKWFGLQGAVWAVGSVAGPPVGGALAQAGQWRWIFWLNLPVAGVGAVAVAFFLRLQPVPGALAHKLLRFDWAGVLLLTAGGTAFLMPVTWGDIVFPWSDWRSVVPLVVGAALVALFVWYEARWAARGGRQPLVRLRIFGRRTAAVCYFGTFVHGVVLWCMLYYMPLYYECVKGYTPAMAGVAIFPQTFTVAPTSILVGILVSRFGRFRWAVWLGWSLSVPGLAILYLLDADTTPPQWVFLNLVSGFGLGLLYTSLSYGTIGAADERDAGQAASMYVFSRSLGQCVGVSVGGAVFQNVFAARLSESGSGSGGLADRAAGLAREASALVEVVRGMDPASPERAVIVNAYADALKVVWVSMAGVAFLALLASLLMRHIDITRSLETEQGLQGKPAGREKPTASSDGA</sequence>
<gene>
    <name evidence="9" type="primary">20347655</name>
    <name evidence="8" type="ORF">GGTG_07197</name>
</gene>
<feature type="region of interest" description="Disordered" evidence="5">
    <location>
        <begin position="551"/>
        <end position="572"/>
    </location>
</feature>
<evidence type="ECO:0000256" key="3">
    <source>
        <dbReference type="ARBA" id="ARBA00022989"/>
    </source>
</evidence>
<feature type="transmembrane region" description="Helical" evidence="6">
    <location>
        <begin position="171"/>
        <end position="189"/>
    </location>
</feature>
<feature type="transmembrane region" description="Helical" evidence="6">
    <location>
        <begin position="377"/>
        <end position="396"/>
    </location>
</feature>
<dbReference type="Gene3D" id="1.20.1720.10">
    <property type="entry name" value="Multidrug resistance protein D"/>
    <property type="match status" value="1"/>
</dbReference>
<dbReference type="EnsemblFungi" id="EJT77285">
    <property type="protein sequence ID" value="EJT77285"/>
    <property type="gene ID" value="GGTG_07197"/>
</dbReference>
<evidence type="ECO:0000259" key="7">
    <source>
        <dbReference type="PROSITE" id="PS50850"/>
    </source>
</evidence>
<feature type="transmembrane region" description="Helical" evidence="6">
    <location>
        <begin position="42"/>
        <end position="60"/>
    </location>
</feature>
<feature type="transmembrane region" description="Helical" evidence="6">
    <location>
        <begin position="201"/>
        <end position="223"/>
    </location>
</feature>
<protein>
    <recommendedName>
        <fullName evidence="7">Major facilitator superfamily (MFS) profile domain-containing protein</fullName>
    </recommendedName>
</protein>
<feature type="transmembrane region" description="Helical" evidence="6">
    <location>
        <begin position="138"/>
        <end position="159"/>
    </location>
</feature>
<dbReference type="GO" id="GO:0022857">
    <property type="term" value="F:transmembrane transporter activity"/>
    <property type="evidence" value="ECO:0007669"/>
    <property type="project" value="InterPro"/>
</dbReference>
<dbReference type="Proteomes" id="UP000006039">
    <property type="component" value="Unassembled WGS sequence"/>
</dbReference>
<evidence type="ECO:0000313" key="8">
    <source>
        <dbReference type="EMBL" id="EJT77285.1"/>
    </source>
</evidence>
<evidence type="ECO:0000256" key="1">
    <source>
        <dbReference type="ARBA" id="ARBA00004141"/>
    </source>
</evidence>
<evidence type="ECO:0000313" key="9">
    <source>
        <dbReference type="EnsemblFungi" id="EJT77285"/>
    </source>
</evidence>
<dbReference type="VEuPathDB" id="FungiDB:GGTG_07197"/>
<feature type="transmembrane region" description="Helical" evidence="6">
    <location>
        <begin position="80"/>
        <end position="101"/>
    </location>
</feature>
<dbReference type="Gene3D" id="1.20.1250.20">
    <property type="entry name" value="MFS general substrate transporter like domains"/>
    <property type="match status" value="1"/>
</dbReference>
<feature type="transmembrane region" description="Helical" evidence="6">
    <location>
        <begin position="270"/>
        <end position="289"/>
    </location>
</feature>
<keyword evidence="10" id="KW-1185">Reference proteome</keyword>
<reference evidence="8" key="3">
    <citation type="submission" date="2010-09" db="EMBL/GenBank/DDBJ databases">
        <title>Annotation of Gaeumannomyces graminis var. tritici R3-111a-1.</title>
        <authorList>
            <consortium name="The Broad Institute Genome Sequencing Platform"/>
            <person name="Ma L.-J."/>
            <person name="Dead R."/>
            <person name="Young S.K."/>
            <person name="Zeng Q."/>
            <person name="Gargeya S."/>
            <person name="Fitzgerald M."/>
            <person name="Haas B."/>
            <person name="Abouelleil A."/>
            <person name="Alvarado L."/>
            <person name="Arachchi H.M."/>
            <person name="Berlin A."/>
            <person name="Brown A."/>
            <person name="Chapman S.B."/>
            <person name="Chen Z."/>
            <person name="Dunbar C."/>
            <person name="Freedman E."/>
            <person name="Gearin G."/>
            <person name="Gellesch M."/>
            <person name="Goldberg J."/>
            <person name="Griggs A."/>
            <person name="Gujja S."/>
            <person name="Heiman D."/>
            <person name="Howarth C."/>
            <person name="Larson L."/>
            <person name="Lui A."/>
            <person name="MacDonald P.J.P."/>
            <person name="Mehta T."/>
            <person name="Montmayeur A."/>
            <person name="Murphy C."/>
            <person name="Neiman D."/>
            <person name="Pearson M."/>
            <person name="Priest M."/>
            <person name="Roberts A."/>
            <person name="Saif S."/>
            <person name="Shea T."/>
            <person name="Shenoy N."/>
            <person name="Sisk P."/>
            <person name="Stolte C."/>
            <person name="Sykes S."/>
            <person name="Yandava C."/>
            <person name="Wortman J."/>
            <person name="Nusbaum C."/>
            <person name="Birren B."/>
        </authorList>
    </citation>
    <scope>NUCLEOTIDE SEQUENCE</scope>
    <source>
        <strain evidence="8">R3-111a-1</strain>
    </source>
</reference>
<dbReference type="GO" id="GO:0005886">
    <property type="term" value="C:plasma membrane"/>
    <property type="evidence" value="ECO:0007669"/>
    <property type="project" value="TreeGrafter"/>
</dbReference>
<comment type="subcellular location">
    <subcellularLocation>
        <location evidence="1">Membrane</location>
        <topology evidence="1">Multi-pass membrane protein</topology>
    </subcellularLocation>
</comment>
<feature type="transmembrane region" description="Helical" evidence="6">
    <location>
        <begin position="351"/>
        <end position="370"/>
    </location>
</feature>
<keyword evidence="2 6" id="KW-0812">Transmembrane</keyword>
<reference evidence="10" key="1">
    <citation type="submission" date="2010-07" db="EMBL/GenBank/DDBJ databases">
        <title>The genome sequence of Gaeumannomyces graminis var. tritici strain R3-111a-1.</title>
        <authorList>
            <consortium name="The Broad Institute Genome Sequencing Platform"/>
            <person name="Ma L.-J."/>
            <person name="Dead R."/>
            <person name="Young S."/>
            <person name="Zeng Q."/>
            <person name="Koehrsen M."/>
            <person name="Alvarado L."/>
            <person name="Berlin A."/>
            <person name="Chapman S.B."/>
            <person name="Chen Z."/>
            <person name="Freedman E."/>
            <person name="Gellesch M."/>
            <person name="Goldberg J."/>
            <person name="Griggs A."/>
            <person name="Gujja S."/>
            <person name="Heilman E.R."/>
            <person name="Heiman D."/>
            <person name="Hepburn T."/>
            <person name="Howarth C."/>
            <person name="Jen D."/>
            <person name="Larson L."/>
            <person name="Mehta T."/>
            <person name="Neiman D."/>
            <person name="Pearson M."/>
            <person name="Roberts A."/>
            <person name="Saif S."/>
            <person name="Shea T."/>
            <person name="Shenoy N."/>
            <person name="Sisk P."/>
            <person name="Stolte C."/>
            <person name="Sykes S."/>
            <person name="Walk T."/>
            <person name="White J."/>
            <person name="Yandava C."/>
            <person name="Haas B."/>
            <person name="Nusbaum C."/>
            <person name="Birren B."/>
        </authorList>
    </citation>
    <scope>NUCLEOTIDE SEQUENCE [LARGE SCALE GENOMIC DNA]</scope>
    <source>
        <strain evidence="10">R3-111a-1</strain>
    </source>
</reference>
<dbReference type="eggNOG" id="KOG0254">
    <property type="taxonomic scope" value="Eukaryota"/>
</dbReference>
<reference evidence="9" key="5">
    <citation type="submission" date="2018-04" db="UniProtKB">
        <authorList>
            <consortium name="EnsemblFungi"/>
        </authorList>
    </citation>
    <scope>IDENTIFICATION</scope>
    <source>
        <strain evidence="9">R3-111a-1</strain>
    </source>
</reference>
<reference evidence="9" key="4">
    <citation type="journal article" date="2015" name="G3 (Bethesda)">
        <title>Genome sequences of three phytopathogenic species of the Magnaporthaceae family of fungi.</title>
        <authorList>
            <person name="Okagaki L.H."/>
            <person name="Nunes C.C."/>
            <person name="Sailsbery J."/>
            <person name="Clay B."/>
            <person name="Brown D."/>
            <person name="John T."/>
            <person name="Oh Y."/>
            <person name="Young N."/>
            <person name="Fitzgerald M."/>
            <person name="Haas B.J."/>
            <person name="Zeng Q."/>
            <person name="Young S."/>
            <person name="Adiconis X."/>
            <person name="Fan L."/>
            <person name="Levin J.Z."/>
            <person name="Mitchell T.K."/>
            <person name="Okubara P.A."/>
            <person name="Farman M.L."/>
            <person name="Kohn L.M."/>
            <person name="Birren B."/>
            <person name="Ma L.-J."/>
            <person name="Dean R.A."/>
        </authorList>
    </citation>
    <scope>NUCLEOTIDE SEQUENCE</scope>
    <source>
        <strain evidence="9">R3-111a-1</strain>
    </source>
</reference>
<evidence type="ECO:0000256" key="4">
    <source>
        <dbReference type="ARBA" id="ARBA00023136"/>
    </source>
</evidence>
<dbReference type="OrthoDB" id="2351791at2759"/>
<feature type="transmembrane region" description="Helical" evidence="6">
    <location>
        <begin position="310"/>
        <end position="331"/>
    </location>
</feature>
<dbReference type="PANTHER" id="PTHR23501">
    <property type="entry name" value="MAJOR FACILITATOR SUPERFAMILY"/>
    <property type="match status" value="1"/>
</dbReference>
<feature type="transmembrane region" description="Helical" evidence="6">
    <location>
        <begin position="235"/>
        <end position="258"/>
    </location>
</feature>
<dbReference type="EMBL" id="GL385397">
    <property type="protein sequence ID" value="EJT77285.1"/>
    <property type="molecule type" value="Genomic_DNA"/>
</dbReference>
<dbReference type="PROSITE" id="PS50850">
    <property type="entry name" value="MFS"/>
    <property type="match status" value="1"/>
</dbReference>
<keyword evidence="3 6" id="KW-1133">Transmembrane helix</keyword>
<evidence type="ECO:0000313" key="10">
    <source>
        <dbReference type="Proteomes" id="UP000006039"/>
    </source>
</evidence>
<feature type="domain" description="Major facilitator superfamily (MFS) profile" evidence="7">
    <location>
        <begin position="47"/>
        <end position="545"/>
    </location>
</feature>
<dbReference type="AlphaFoldDB" id="J3P101"/>
<keyword evidence="4 6" id="KW-0472">Membrane</keyword>
<name>J3P101_GAET3</name>
<dbReference type="SUPFAM" id="SSF103473">
    <property type="entry name" value="MFS general substrate transporter"/>
    <property type="match status" value="1"/>
</dbReference>
<feature type="transmembrane region" description="Helical" evidence="6">
    <location>
        <begin position="402"/>
        <end position="423"/>
    </location>
</feature>
<dbReference type="PANTHER" id="PTHR23501:SF59">
    <property type="entry name" value="MAJOR FACILITATOR SUPERFAMILY (MFS) PROFILE DOMAIN-CONTAINING PROTEIN-RELATED"/>
    <property type="match status" value="1"/>
</dbReference>
<feature type="transmembrane region" description="Helical" evidence="6">
    <location>
        <begin position="113"/>
        <end position="132"/>
    </location>
</feature>
<organism evidence="8">
    <name type="scientific">Gaeumannomyces tritici (strain R3-111a-1)</name>
    <name type="common">Wheat and barley take-all root rot fungus</name>
    <name type="synonym">Gaeumannomyces graminis var. tritici</name>
    <dbReference type="NCBI Taxonomy" id="644352"/>
    <lineage>
        <taxon>Eukaryota</taxon>
        <taxon>Fungi</taxon>
        <taxon>Dikarya</taxon>
        <taxon>Ascomycota</taxon>
        <taxon>Pezizomycotina</taxon>
        <taxon>Sordariomycetes</taxon>
        <taxon>Sordariomycetidae</taxon>
        <taxon>Magnaporthales</taxon>
        <taxon>Magnaporthaceae</taxon>
        <taxon>Gaeumannomyces</taxon>
    </lineage>
</organism>
<reference evidence="8" key="2">
    <citation type="submission" date="2010-07" db="EMBL/GenBank/DDBJ databases">
        <authorList>
            <consortium name="The Broad Institute Genome Sequencing Platform"/>
            <consortium name="Broad Institute Genome Sequencing Center for Infectious Disease"/>
            <person name="Ma L.-J."/>
            <person name="Dead R."/>
            <person name="Young S."/>
            <person name="Zeng Q."/>
            <person name="Koehrsen M."/>
            <person name="Alvarado L."/>
            <person name="Berlin A."/>
            <person name="Chapman S.B."/>
            <person name="Chen Z."/>
            <person name="Freedman E."/>
            <person name="Gellesch M."/>
            <person name="Goldberg J."/>
            <person name="Griggs A."/>
            <person name="Gujja S."/>
            <person name="Heilman E.R."/>
            <person name="Heiman D."/>
            <person name="Hepburn T."/>
            <person name="Howarth C."/>
            <person name="Jen D."/>
            <person name="Larson L."/>
            <person name="Mehta T."/>
            <person name="Neiman D."/>
            <person name="Pearson M."/>
            <person name="Roberts A."/>
            <person name="Saif S."/>
            <person name="Shea T."/>
            <person name="Shenoy N."/>
            <person name="Sisk P."/>
            <person name="Stolte C."/>
            <person name="Sykes S."/>
            <person name="Walk T."/>
            <person name="White J."/>
            <person name="Yandava C."/>
            <person name="Haas B."/>
            <person name="Nusbaum C."/>
            <person name="Birren B."/>
        </authorList>
    </citation>
    <scope>NUCLEOTIDE SEQUENCE</scope>
    <source>
        <strain evidence="8">R3-111a-1</strain>
    </source>
</reference>